<feature type="transmembrane region" description="Helical" evidence="2">
    <location>
        <begin position="254"/>
        <end position="274"/>
    </location>
</feature>
<name>A0AAD7DY90_MYCRO</name>
<feature type="compositionally biased region" description="Polar residues" evidence="1">
    <location>
        <begin position="11"/>
        <end position="20"/>
    </location>
</feature>
<keyword evidence="2" id="KW-0472">Membrane</keyword>
<comment type="caution">
    <text evidence="3">The sequence shown here is derived from an EMBL/GenBank/DDBJ whole genome shotgun (WGS) entry which is preliminary data.</text>
</comment>
<accession>A0AAD7DY90</accession>
<evidence type="ECO:0000256" key="2">
    <source>
        <dbReference type="SAM" id="Phobius"/>
    </source>
</evidence>
<evidence type="ECO:0000313" key="3">
    <source>
        <dbReference type="EMBL" id="KAJ7701811.1"/>
    </source>
</evidence>
<sequence>MTALAGRRNEQSQFDPNLSRDSLFERSTELQSLRPPIMPPKPRIPSFARLDQQIRREISLAVSQLDFHMPALDETTWYTLALSENDDLRGRYFVQGKAFLHSEFTTSYYCRPSPGPVSCFLAIESAVLSLPTVITLTGHRANLATFGTTNTFQAFVIFIGAALTSLGEGVMKDWFAENLAPLIAPAEAAYLEYYPREMRLPANQGNVANILQYSEGLDCLSFFRSKQRQRRRIHGRRVAGAASNPAQPCLLSQLLIGAMAVLTAAHLPVAFYIASLGSERLAPTPTTTT</sequence>
<dbReference type="Proteomes" id="UP001221757">
    <property type="component" value="Unassembled WGS sequence"/>
</dbReference>
<dbReference type="EMBL" id="JARKIE010000016">
    <property type="protein sequence ID" value="KAJ7701811.1"/>
    <property type="molecule type" value="Genomic_DNA"/>
</dbReference>
<keyword evidence="2" id="KW-0812">Transmembrane</keyword>
<proteinExistence type="predicted"/>
<keyword evidence="2" id="KW-1133">Transmembrane helix</keyword>
<evidence type="ECO:0000313" key="4">
    <source>
        <dbReference type="Proteomes" id="UP001221757"/>
    </source>
</evidence>
<keyword evidence="4" id="KW-1185">Reference proteome</keyword>
<dbReference type="AlphaFoldDB" id="A0AAD7DY90"/>
<evidence type="ECO:0000256" key="1">
    <source>
        <dbReference type="SAM" id="MobiDB-lite"/>
    </source>
</evidence>
<protein>
    <submittedName>
        <fullName evidence="3">Uncharacterized protein</fullName>
    </submittedName>
</protein>
<gene>
    <name evidence="3" type="ORF">B0H17DRAFT_165041</name>
</gene>
<reference evidence="3" key="1">
    <citation type="submission" date="2023-03" db="EMBL/GenBank/DDBJ databases">
        <title>Massive genome expansion in bonnet fungi (Mycena s.s.) driven by repeated elements and novel gene families across ecological guilds.</title>
        <authorList>
            <consortium name="Lawrence Berkeley National Laboratory"/>
            <person name="Harder C.B."/>
            <person name="Miyauchi S."/>
            <person name="Viragh M."/>
            <person name="Kuo A."/>
            <person name="Thoen E."/>
            <person name="Andreopoulos B."/>
            <person name="Lu D."/>
            <person name="Skrede I."/>
            <person name="Drula E."/>
            <person name="Henrissat B."/>
            <person name="Morin E."/>
            <person name="Kohler A."/>
            <person name="Barry K."/>
            <person name="LaButti K."/>
            <person name="Morin E."/>
            <person name="Salamov A."/>
            <person name="Lipzen A."/>
            <person name="Mereny Z."/>
            <person name="Hegedus B."/>
            <person name="Baldrian P."/>
            <person name="Stursova M."/>
            <person name="Weitz H."/>
            <person name="Taylor A."/>
            <person name="Grigoriev I.V."/>
            <person name="Nagy L.G."/>
            <person name="Martin F."/>
            <person name="Kauserud H."/>
        </authorList>
    </citation>
    <scope>NUCLEOTIDE SEQUENCE</scope>
    <source>
        <strain evidence="3">CBHHK067</strain>
    </source>
</reference>
<feature type="region of interest" description="Disordered" evidence="1">
    <location>
        <begin position="1"/>
        <end position="20"/>
    </location>
</feature>
<organism evidence="3 4">
    <name type="scientific">Mycena rosella</name>
    <name type="common">Pink bonnet</name>
    <name type="synonym">Agaricus rosellus</name>
    <dbReference type="NCBI Taxonomy" id="1033263"/>
    <lineage>
        <taxon>Eukaryota</taxon>
        <taxon>Fungi</taxon>
        <taxon>Dikarya</taxon>
        <taxon>Basidiomycota</taxon>
        <taxon>Agaricomycotina</taxon>
        <taxon>Agaricomycetes</taxon>
        <taxon>Agaricomycetidae</taxon>
        <taxon>Agaricales</taxon>
        <taxon>Marasmiineae</taxon>
        <taxon>Mycenaceae</taxon>
        <taxon>Mycena</taxon>
    </lineage>
</organism>